<organism evidence="1 2">
    <name type="scientific">Catharanthus roseus</name>
    <name type="common">Madagascar periwinkle</name>
    <name type="synonym">Vinca rosea</name>
    <dbReference type="NCBI Taxonomy" id="4058"/>
    <lineage>
        <taxon>Eukaryota</taxon>
        <taxon>Viridiplantae</taxon>
        <taxon>Streptophyta</taxon>
        <taxon>Embryophyta</taxon>
        <taxon>Tracheophyta</taxon>
        <taxon>Spermatophyta</taxon>
        <taxon>Magnoliopsida</taxon>
        <taxon>eudicotyledons</taxon>
        <taxon>Gunneridae</taxon>
        <taxon>Pentapetalae</taxon>
        <taxon>asterids</taxon>
        <taxon>lamiids</taxon>
        <taxon>Gentianales</taxon>
        <taxon>Apocynaceae</taxon>
        <taxon>Rauvolfioideae</taxon>
        <taxon>Vinceae</taxon>
        <taxon>Catharanthinae</taxon>
        <taxon>Catharanthus</taxon>
    </lineage>
</organism>
<proteinExistence type="predicted"/>
<name>A0ACC0BUE4_CATRO</name>
<reference evidence="2" key="1">
    <citation type="journal article" date="2023" name="Nat. Plants">
        <title>Single-cell RNA sequencing provides a high-resolution roadmap for understanding the multicellular compartmentation of specialized metabolism.</title>
        <authorList>
            <person name="Sun S."/>
            <person name="Shen X."/>
            <person name="Li Y."/>
            <person name="Li Y."/>
            <person name="Wang S."/>
            <person name="Li R."/>
            <person name="Zhang H."/>
            <person name="Shen G."/>
            <person name="Guo B."/>
            <person name="Wei J."/>
            <person name="Xu J."/>
            <person name="St-Pierre B."/>
            <person name="Chen S."/>
            <person name="Sun C."/>
        </authorList>
    </citation>
    <scope>NUCLEOTIDE SEQUENCE [LARGE SCALE GENOMIC DNA]</scope>
</reference>
<evidence type="ECO:0000313" key="2">
    <source>
        <dbReference type="Proteomes" id="UP001060085"/>
    </source>
</evidence>
<dbReference type="EMBL" id="CM044702">
    <property type="protein sequence ID" value="KAI5676298.1"/>
    <property type="molecule type" value="Genomic_DNA"/>
</dbReference>
<sequence length="394" mass="43293">MIINRVVPTVRGRSLFPWPFGSRHLPTIVGFSSASPSSLKHTHPLRLIRQQTKAGEQSIRFRRSLPLKLDDRTFSPLARTRYSSPGSSGTATSSATPITLILSVDVHLVHHFINELTPIDVLPHLTVGSSINQSMEDIDKGIEEGSEVEHNVEEKGSYRSDVEVVGVTPGTGLSQERKRTSVALEGASSSKTSAKKARAATPPLFAPLKAKNALNKHFYRKTSKLRIYNEDLVKEFYDNLTEEFGNPESPTYGQGTRPPGDAKEYSSWSGATFSNPIHVRTRGPGQSTRRQSTKKRQPSTKLALPSPPSSSGGSFQATGFVKGAVDDEDYVVSAEDEPGASEHACISVPVELYLYTSIDPVVSESTDPAIWESKQEKTQDKSKLDTWYKDEHTE</sequence>
<accession>A0ACC0BUE4</accession>
<gene>
    <name evidence="1" type="ORF">M9H77_07248</name>
</gene>
<keyword evidence="2" id="KW-1185">Reference proteome</keyword>
<dbReference type="Proteomes" id="UP001060085">
    <property type="component" value="Linkage Group LG02"/>
</dbReference>
<evidence type="ECO:0000313" key="1">
    <source>
        <dbReference type="EMBL" id="KAI5676298.1"/>
    </source>
</evidence>
<comment type="caution">
    <text evidence="1">The sequence shown here is derived from an EMBL/GenBank/DDBJ whole genome shotgun (WGS) entry which is preliminary data.</text>
</comment>
<protein>
    <submittedName>
        <fullName evidence="1">Uncharacterized protein</fullName>
    </submittedName>
</protein>